<dbReference type="RefSeq" id="WP_035369644.1">
    <property type="nucleotide sequence ID" value="NZ_LR215050.1"/>
</dbReference>
<keyword evidence="2" id="KW-1185">Reference proteome</keyword>
<dbReference type="AlphaFoldDB" id="A0A449BIG9"/>
<dbReference type="STRING" id="1408416.GCA_000702765_01073"/>
<sequence length="84" mass="9600">MYKTEIISKIKDNNEKALKMSELINKQETIGWDFVNAIAVKNNSVILVFKENPTYKLNQEVNKGINTVKETITKVVDSISKNKN</sequence>
<evidence type="ECO:0000313" key="1">
    <source>
        <dbReference type="EMBL" id="VEU82249.1"/>
    </source>
</evidence>
<dbReference type="Proteomes" id="UP000290909">
    <property type="component" value="Chromosome"/>
</dbReference>
<reference evidence="1 2" key="1">
    <citation type="submission" date="2019-01" db="EMBL/GenBank/DDBJ databases">
        <authorList>
            <consortium name="Pathogen Informatics"/>
        </authorList>
    </citation>
    <scope>NUCLEOTIDE SEQUENCE [LARGE SCALE GENOMIC DNA]</scope>
    <source>
        <strain evidence="1 2">NCTC10172</strain>
    </source>
</reference>
<accession>A0A449BIG9</accession>
<protein>
    <recommendedName>
        <fullName evidence="3">DUF4177 domain-containing protein</fullName>
    </recommendedName>
</protein>
<proteinExistence type="predicted"/>
<evidence type="ECO:0000313" key="2">
    <source>
        <dbReference type="Proteomes" id="UP000290909"/>
    </source>
</evidence>
<dbReference type="KEGG" id="ahk:NCTC10172_00257"/>
<organism evidence="1 2">
    <name type="scientific">Acholeplasma hippikon</name>
    <dbReference type="NCBI Taxonomy" id="264636"/>
    <lineage>
        <taxon>Bacteria</taxon>
        <taxon>Bacillati</taxon>
        <taxon>Mycoplasmatota</taxon>
        <taxon>Mollicutes</taxon>
        <taxon>Acholeplasmatales</taxon>
        <taxon>Acholeplasmataceae</taxon>
        <taxon>Acholeplasma</taxon>
    </lineage>
</organism>
<gene>
    <name evidence="1" type="ORF">NCTC10172_00257</name>
</gene>
<name>A0A449BIG9_9MOLU</name>
<dbReference type="EMBL" id="LR215050">
    <property type="protein sequence ID" value="VEU82249.1"/>
    <property type="molecule type" value="Genomic_DNA"/>
</dbReference>
<evidence type="ECO:0008006" key="3">
    <source>
        <dbReference type="Google" id="ProtNLM"/>
    </source>
</evidence>